<name>A0ABR5MZE1_BRECH</name>
<sequence length="242" mass="27060">MFTKEGSVHVLKVTNLTKRFGGTIAVNQVNLQINKGEIVGIIGPNGSGKSTLLHTITGVYQPDEGTIEYRNKEITKAPLEEKARMGIGRTFQNLRLFKHLTVWENLMIPAIQLKKNKKEAEEEAKELLELVRLHNHIDEQAQNLSVGQQRLLEFIRTVMLNSELIFLDEPTAGFHPNMIQNFLDTLLKLHARGKSFVMIEHNIPAIMEVSTRLIAVAAGEVIADGDPKVVHSNPQVVEAYLG</sequence>
<dbReference type="Pfam" id="PF12399">
    <property type="entry name" value="BCA_ABC_TP_C"/>
    <property type="match status" value="1"/>
</dbReference>
<evidence type="ECO:0000256" key="1">
    <source>
        <dbReference type="ARBA" id="ARBA00022448"/>
    </source>
</evidence>
<dbReference type="InterPro" id="IPR051120">
    <property type="entry name" value="ABC_AA/LPS_Transport"/>
</dbReference>
<evidence type="ECO:0000256" key="4">
    <source>
        <dbReference type="SAM" id="Coils"/>
    </source>
</evidence>
<keyword evidence="3" id="KW-0067">ATP-binding</keyword>
<keyword evidence="4" id="KW-0175">Coiled coil</keyword>
<keyword evidence="7" id="KW-1185">Reference proteome</keyword>
<gene>
    <name evidence="6" type="ORF">AN963_28610</name>
</gene>
<dbReference type="InterPro" id="IPR003439">
    <property type="entry name" value="ABC_transporter-like_ATP-bd"/>
</dbReference>
<dbReference type="SMART" id="SM00382">
    <property type="entry name" value="AAA"/>
    <property type="match status" value="1"/>
</dbReference>
<dbReference type="PROSITE" id="PS50893">
    <property type="entry name" value="ABC_TRANSPORTER_2"/>
    <property type="match status" value="1"/>
</dbReference>
<dbReference type="InterPro" id="IPR032823">
    <property type="entry name" value="BCA_ABC_TP_C"/>
</dbReference>
<feature type="coiled-coil region" evidence="4">
    <location>
        <begin position="110"/>
        <end position="137"/>
    </location>
</feature>
<dbReference type="SUPFAM" id="SSF52540">
    <property type="entry name" value="P-loop containing nucleoside triphosphate hydrolases"/>
    <property type="match status" value="1"/>
</dbReference>
<dbReference type="Gene3D" id="3.40.50.300">
    <property type="entry name" value="P-loop containing nucleotide triphosphate hydrolases"/>
    <property type="match status" value="1"/>
</dbReference>
<comment type="caution">
    <text evidence="6">The sequence shown here is derived from an EMBL/GenBank/DDBJ whole genome shotgun (WGS) entry which is preliminary data.</text>
</comment>
<dbReference type="Proteomes" id="UP000051063">
    <property type="component" value="Unassembled WGS sequence"/>
</dbReference>
<evidence type="ECO:0000313" key="6">
    <source>
        <dbReference type="EMBL" id="KQL43422.1"/>
    </source>
</evidence>
<dbReference type="PROSITE" id="PS00211">
    <property type="entry name" value="ABC_TRANSPORTER_1"/>
    <property type="match status" value="1"/>
</dbReference>
<proteinExistence type="predicted"/>
<reference evidence="6 7" key="1">
    <citation type="submission" date="2015-09" db="EMBL/GenBank/DDBJ databases">
        <title>Genome sequencing project for genomic taxonomy and phylogenomics of Bacillus-like bacteria.</title>
        <authorList>
            <person name="Liu B."/>
            <person name="Wang J."/>
            <person name="Zhu Y."/>
            <person name="Liu G."/>
            <person name="Chen Q."/>
            <person name="Chen Z."/>
            <person name="Lan J."/>
            <person name="Che J."/>
            <person name="Ge C."/>
            <person name="Shi H."/>
            <person name="Pan Z."/>
            <person name="Liu X."/>
        </authorList>
    </citation>
    <scope>NUCLEOTIDE SEQUENCE [LARGE SCALE GENOMIC DNA]</scope>
    <source>
        <strain evidence="6 7">DSM 8552</strain>
    </source>
</reference>
<dbReference type="EMBL" id="LJJB01000015">
    <property type="protein sequence ID" value="KQL43422.1"/>
    <property type="molecule type" value="Genomic_DNA"/>
</dbReference>
<dbReference type="InterPro" id="IPR003593">
    <property type="entry name" value="AAA+_ATPase"/>
</dbReference>
<dbReference type="PANTHER" id="PTHR45772">
    <property type="entry name" value="CONSERVED COMPONENT OF ABC TRANSPORTER FOR NATURAL AMINO ACIDS-RELATED"/>
    <property type="match status" value="1"/>
</dbReference>
<organism evidence="6 7">
    <name type="scientific">Brevibacillus choshinensis</name>
    <dbReference type="NCBI Taxonomy" id="54911"/>
    <lineage>
        <taxon>Bacteria</taxon>
        <taxon>Bacillati</taxon>
        <taxon>Bacillota</taxon>
        <taxon>Bacilli</taxon>
        <taxon>Bacillales</taxon>
        <taxon>Paenibacillaceae</taxon>
        <taxon>Brevibacillus</taxon>
    </lineage>
</organism>
<dbReference type="InterPro" id="IPR017871">
    <property type="entry name" value="ABC_transporter-like_CS"/>
</dbReference>
<keyword evidence="2" id="KW-0547">Nucleotide-binding</keyword>
<evidence type="ECO:0000256" key="2">
    <source>
        <dbReference type="ARBA" id="ARBA00022741"/>
    </source>
</evidence>
<protein>
    <recommendedName>
        <fullName evidence="5">ABC transporter domain-containing protein</fullName>
    </recommendedName>
</protein>
<accession>A0ABR5MZE1</accession>
<evidence type="ECO:0000313" key="7">
    <source>
        <dbReference type="Proteomes" id="UP000051063"/>
    </source>
</evidence>
<evidence type="ECO:0000259" key="5">
    <source>
        <dbReference type="PROSITE" id="PS50893"/>
    </source>
</evidence>
<evidence type="ECO:0000256" key="3">
    <source>
        <dbReference type="ARBA" id="ARBA00022840"/>
    </source>
</evidence>
<dbReference type="PANTHER" id="PTHR45772:SF9">
    <property type="entry name" value="CONSERVED COMPONENT OF ABC TRANSPORTER FOR NATURAL AMINO ACIDS"/>
    <property type="match status" value="1"/>
</dbReference>
<keyword evidence="1" id="KW-0813">Transport</keyword>
<dbReference type="Pfam" id="PF00005">
    <property type="entry name" value="ABC_tran"/>
    <property type="match status" value="1"/>
</dbReference>
<dbReference type="InterPro" id="IPR027417">
    <property type="entry name" value="P-loop_NTPase"/>
</dbReference>
<feature type="domain" description="ABC transporter" evidence="5">
    <location>
        <begin position="11"/>
        <end position="241"/>
    </location>
</feature>